<feature type="transmembrane region" description="Helical" evidence="1">
    <location>
        <begin position="292"/>
        <end position="314"/>
    </location>
</feature>
<reference evidence="2 4" key="1">
    <citation type="submission" date="2017-11" db="EMBL/GenBank/DDBJ databases">
        <title>The genome of Rhizophagus clarus HR1 reveals common genetic basis of auxotrophy among arbuscular mycorrhizal fungi.</title>
        <authorList>
            <person name="Kobayashi Y."/>
        </authorList>
    </citation>
    <scope>NUCLEOTIDE SEQUENCE [LARGE SCALE GENOMIC DNA]</scope>
    <source>
        <strain evidence="2 4">HR1</strain>
    </source>
</reference>
<keyword evidence="1" id="KW-1133">Transmembrane helix</keyword>
<evidence type="ECO:0000313" key="3">
    <source>
        <dbReference type="EMBL" id="GES95739.1"/>
    </source>
</evidence>
<dbReference type="Proteomes" id="UP000615446">
    <property type="component" value="Unassembled WGS sequence"/>
</dbReference>
<keyword evidence="4" id="KW-1185">Reference proteome</keyword>
<dbReference type="EMBL" id="BLAL01000244">
    <property type="protein sequence ID" value="GES95739.1"/>
    <property type="molecule type" value="Genomic_DNA"/>
</dbReference>
<accession>A0A2Z6RFL6</accession>
<sequence>MNVSSCFCYNCNTDYPTLTSLSSNNSDKQNLILQICNGIFKAIQNEKTMAEIVCSMSHRQLRNINEVEACINEEFRQLFINNVLRKEINSFLISTWRIRLKWSEFNNDSLIRNLLLISKKWYDPFTSYLQKMNSQKRNKWFYEQNGDEGILNNLKEHLPGFKYLIEYTWRQSYYNCYGGFVFASDSGIFIEVTVNARNGRRFQASENFEGKYVTLLRATYNYDEDDSEKATLEFIHDNDEIIMQFLKEIYNNNSLQRYNNNNRIETNSLQRYDNNRNVALLRDEQIEQIAEIAAGAVVGIAAVAAVAGVGYLAYKAATNKTVRRTATAINYGYLAYSLIQKLEKENERERNDNDD</sequence>
<dbReference type="EMBL" id="BEXD01002046">
    <property type="protein sequence ID" value="GBB96814.1"/>
    <property type="molecule type" value="Genomic_DNA"/>
</dbReference>
<evidence type="ECO:0000313" key="2">
    <source>
        <dbReference type="EMBL" id="GBB96814.1"/>
    </source>
</evidence>
<evidence type="ECO:0000313" key="4">
    <source>
        <dbReference type="Proteomes" id="UP000247702"/>
    </source>
</evidence>
<proteinExistence type="predicted"/>
<keyword evidence="1" id="KW-0812">Transmembrane</keyword>
<dbReference type="OrthoDB" id="2389627at2759"/>
<gene>
    <name evidence="3" type="ORF">RCL2_002240000</name>
    <name evidence="2" type="ORF">RclHR1_02840011</name>
</gene>
<evidence type="ECO:0000256" key="1">
    <source>
        <dbReference type="SAM" id="Phobius"/>
    </source>
</evidence>
<reference evidence="3" key="2">
    <citation type="submission" date="2019-10" db="EMBL/GenBank/DDBJ databases">
        <title>Conservation and host-specific expression of non-tandemly repeated heterogenous ribosome RNA gene in arbuscular mycorrhizal fungi.</title>
        <authorList>
            <person name="Maeda T."/>
            <person name="Kobayashi Y."/>
            <person name="Nakagawa T."/>
            <person name="Ezawa T."/>
            <person name="Yamaguchi K."/>
            <person name="Bino T."/>
            <person name="Nishimoto Y."/>
            <person name="Shigenobu S."/>
            <person name="Kawaguchi M."/>
        </authorList>
    </citation>
    <scope>NUCLEOTIDE SEQUENCE</scope>
    <source>
        <strain evidence="3">HR1</strain>
    </source>
</reference>
<dbReference type="Proteomes" id="UP000247702">
    <property type="component" value="Unassembled WGS sequence"/>
</dbReference>
<protein>
    <submittedName>
        <fullName evidence="2">Uncharacterized protein</fullName>
    </submittedName>
</protein>
<dbReference type="AlphaFoldDB" id="A0A2Z6RFL6"/>
<name>A0A2Z6RFL6_9GLOM</name>
<organism evidence="2 4">
    <name type="scientific">Rhizophagus clarus</name>
    <dbReference type="NCBI Taxonomy" id="94130"/>
    <lineage>
        <taxon>Eukaryota</taxon>
        <taxon>Fungi</taxon>
        <taxon>Fungi incertae sedis</taxon>
        <taxon>Mucoromycota</taxon>
        <taxon>Glomeromycotina</taxon>
        <taxon>Glomeromycetes</taxon>
        <taxon>Glomerales</taxon>
        <taxon>Glomeraceae</taxon>
        <taxon>Rhizophagus</taxon>
    </lineage>
</organism>
<keyword evidence="1" id="KW-0472">Membrane</keyword>
<comment type="caution">
    <text evidence="2">The sequence shown here is derived from an EMBL/GenBank/DDBJ whole genome shotgun (WGS) entry which is preliminary data.</text>
</comment>